<dbReference type="AlphaFoldDB" id="A0A165PQG5"/>
<dbReference type="EMBL" id="KV429066">
    <property type="protein sequence ID" value="KZT68505.1"/>
    <property type="molecule type" value="Genomic_DNA"/>
</dbReference>
<feature type="region of interest" description="Disordered" evidence="1">
    <location>
        <begin position="1"/>
        <end position="28"/>
    </location>
</feature>
<evidence type="ECO:0000313" key="2">
    <source>
        <dbReference type="EMBL" id="KZT68505.1"/>
    </source>
</evidence>
<dbReference type="Proteomes" id="UP000076727">
    <property type="component" value="Unassembled WGS sequence"/>
</dbReference>
<evidence type="ECO:0000313" key="3">
    <source>
        <dbReference type="Proteomes" id="UP000076727"/>
    </source>
</evidence>
<protein>
    <recommendedName>
        <fullName evidence="4">F-box domain-containing protein</fullName>
    </recommendedName>
</protein>
<keyword evidence="3" id="KW-1185">Reference proteome</keyword>
<gene>
    <name evidence="2" type="ORF">DAEQUDRAFT_738720</name>
</gene>
<dbReference type="OrthoDB" id="2739721at2759"/>
<proteinExistence type="predicted"/>
<evidence type="ECO:0008006" key="4">
    <source>
        <dbReference type="Google" id="ProtNLM"/>
    </source>
</evidence>
<organism evidence="2 3">
    <name type="scientific">Daedalea quercina L-15889</name>
    <dbReference type="NCBI Taxonomy" id="1314783"/>
    <lineage>
        <taxon>Eukaryota</taxon>
        <taxon>Fungi</taxon>
        <taxon>Dikarya</taxon>
        <taxon>Basidiomycota</taxon>
        <taxon>Agaricomycotina</taxon>
        <taxon>Agaricomycetes</taxon>
        <taxon>Polyporales</taxon>
        <taxon>Fomitopsis</taxon>
    </lineage>
</organism>
<reference evidence="2 3" key="1">
    <citation type="journal article" date="2016" name="Mol. Biol. Evol.">
        <title>Comparative Genomics of Early-Diverging Mushroom-Forming Fungi Provides Insights into the Origins of Lignocellulose Decay Capabilities.</title>
        <authorList>
            <person name="Nagy L.G."/>
            <person name="Riley R."/>
            <person name="Tritt A."/>
            <person name="Adam C."/>
            <person name="Daum C."/>
            <person name="Floudas D."/>
            <person name="Sun H."/>
            <person name="Yadav J.S."/>
            <person name="Pangilinan J."/>
            <person name="Larsson K.H."/>
            <person name="Matsuura K."/>
            <person name="Barry K."/>
            <person name="Labutti K."/>
            <person name="Kuo R."/>
            <person name="Ohm R.A."/>
            <person name="Bhattacharya S.S."/>
            <person name="Shirouzu T."/>
            <person name="Yoshinaga Y."/>
            <person name="Martin F.M."/>
            <person name="Grigoriev I.V."/>
            <person name="Hibbett D.S."/>
        </authorList>
    </citation>
    <scope>NUCLEOTIDE SEQUENCE [LARGE SCALE GENOMIC DNA]</scope>
    <source>
        <strain evidence="2 3">L-15889</strain>
    </source>
</reference>
<sequence length="466" mass="53390">MADARSMDVVAHTTTTEGQKPSPEVTHPQVPQVPLEIWEQVFDRIAIGVNINALRRLEDPSHAALIYCALVCKDWYYLTWFHFRRHVTLRDRMDVVWLSQTLRQRPRLREVVRLVKIQGTRSEPESGRGQVQHLGTFAVMLAGRLPNLETIFIEHAEFTPGSVRMENITYLASFHSVTMLAIGSTTFASISQLARLVSVLLACRDIWWSRVDCAPMKYHPLTLLPFNHANIYSLQMHPVETLVMDISIRISEACQLRYLYLTIDVKADESSAVSKIQALLNASAGSLASVWLHVNDDVCPTLPINEAAHAAVGKCSSDTYLEGEAADRELKAERHCNLSQHTSLQWLAIVLDWHDASALSWVAPVLSFVTSEHVQQLIIRNRFRSIFPAVDVKATLTRLENLVQLDEILQHERFLNILPRRIRFEFRFADAPLKERKASLTRFREEHFAWFNELIRQKMPRSCQRD</sequence>
<accession>A0A165PQG5</accession>
<name>A0A165PQG5_9APHY</name>
<evidence type="ECO:0000256" key="1">
    <source>
        <dbReference type="SAM" id="MobiDB-lite"/>
    </source>
</evidence>